<sequence>MVVPHYPLPITHALFPMPDAQHLNQELLALLPTAEDVAFYEEHGWYISQKVLAEEIIDEAIKGSERYYRGQRDTLLSISSGYSDWQPKDGYDVIRNNEFVSWQNKQLRFLALQPIIGAIASRLAKTKQIRALHN</sequence>
<dbReference type="Proteomes" id="UP000031549">
    <property type="component" value="Unassembled WGS sequence"/>
</dbReference>
<gene>
    <name evidence="1" type="ORF">PI95_033490</name>
</gene>
<dbReference type="RefSeq" id="WP_163519430.1">
    <property type="nucleotide sequence ID" value="NZ_JTCM02000171.1"/>
</dbReference>
<evidence type="ECO:0008006" key="3">
    <source>
        <dbReference type="Google" id="ProtNLM"/>
    </source>
</evidence>
<reference evidence="1 2" key="1">
    <citation type="journal article" date="2015" name="Genome Announc.">
        <title>Draft Genome Sequence of Cyanobacterium Hassallia byssoidea Strain VB512170, Isolated from Monuments in India.</title>
        <authorList>
            <person name="Singh D."/>
            <person name="Chandrababunaidu M.M."/>
            <person name="Panda A."/>
            <person name="Sen D."/>
            <person name="Bhattacharyya S."/>
            <person name="Adhikary S.P."/>
            <person name="Tripathy S."/>
        </authorList>
    </citation>
    <scope>NUCLEOTIDE SEQUENCE [LARGE SCALE GENOMIC DNA]</scope>
    <source>
        <strain evidence="1 2">VB512170</strain>
    </source>
</reference>
<dbReference type="Gene3D" id="2.60.120.620">
    <property type="entry name" value="q2cbj1_9rhob like domain"/>
    <property type="match status" value="1"/>
</dbReference>
<evidence type="ECO:0000313" key="2">
    <source>
        <dbReference type="Proteomes" id="UP000031549"/>
    </source>
</evidence>
<dbReference type="SUPFAM" id="SSF51197">
    <property type="entry name" value="Clavaminate synthase-like"/>
    <property type="match status" value="1"/>
</dbReference>
<name>A0A846HKU4_9CYAN</name>
<keyword evidence="2" id="KW-1185">Reference proteome</keyword>
<evidence type="ECO:0000313" key="1">
    <source>
        <dbReference type="EMBL" id="NEU77269.1"/>
    </source>
</evidence>
<accession>A0A846HKU4</accession>
<proteinExistence type="predicted"/>
<protein>
    <recommendedName>
        <fullName evidence="3">Phytanoyl-CoA dioxygenase</fullName>
    </recommendedName>
</protein>
<comment type="caution">
    <text evidence="1">The sequence shown here is derived from an EMBL/GenBank/DDBJ whole genome shotgun (WGS) entry which is preliminary data.</text>
</comment>
<dbReference type="EMBL" id="JTCM02000171">
    <property type="protein sequence ID" value="NEU77269.1"/>
    <property type="molecule type" value="Genomic_DNA"/>
</dbReference>
<dbReference type="AlphaFoldDB" id="A0A846HKU4"/>
<organism evidence="1 2">
    <name type="scientific">Hassallia byssoidea VB512170</name>
    <dbReference type="NCBI Taxonomy" id="1304833"/>
    <lineage>
        <taxon>Bacteria</taxon>
        <taxon>Bacillati</taxon>
        <taxon>Cyanobacteriota</taxon>
        <taxon>Cyanophyceae</taxon>
        <taxon>Nostocales</taxon>
        <taxon>Tolypothrichaceae</taxon>
        <taxon>Hassallia</taxon>
    </lineage>
</organism>